<evidence type="ECO:0000313" key="1">
    <source>
        <dbReference type="EMBL" id="KAG2330481.1"/>
    </source>
</evidence>
<comment type="caution">
    <text evidence="1">The sequence shown here is derived from an EMBL/GenBank/DDBJ whole genome shotgun (WGS) entry which is preliminary data.</text>
</comment>
<evidence type="ECO:0000313" key="2">
    <source>
        <dbReference type="Proteomes" id="UP000886595"/>
    </source>
</evidence>
<dbReference type="AlphaFoldDB" id="A0A8X7WHT9"/>
<name>A0A8X7WHT9_BRACI</name>
<keyword evidence="2" id="KW-1185">Reference proteome</keyword>
<dbReference type="Proteomes" id="UP000886595">
    <property type="component" value="Unassembled WGS sequence"/>
</dbReference>
<protein>
    <submittedName>
        <fullName evidence="1">Uncharacterized protein</fullName>
    </submittedName>
</protein>
<accession>A0A8X7WHT9</accession>
<proteinExistence type="predicted"/>
<sequence length="94" mass="10483">MRTGAMRIYIVEALGFQEIAGKLWVIMLVQGLAIGSDFCDLVKAIKDQRMGLGIGGQFKRLHGRLQRVDFVMAGVSPTLLLEDHRAYMIAFIES</sequence>
<organism evidence="1 2">
    <name type="scientific">Brassica carinata</name>
    <name type="common">Ethiopian mustard</name>
    <name type="synonym">Abyssinian cabbage</name>
    <dbReference type="NCBI Taxonomy" id="52824"/>
    <lineage>
        <taxon>Eukaryota</taxon>
        <taxon>Viridiplantae</taxon>
        <taxon>Streptophyta</taxon>
        <taxon>Embryophyta</taxon>
        <taxon>Tracheophyta</taxon>
        <taxon>Spermatophyta</taxon>
        <taxon>Magnoliopsida</taxon>
        <taxon>eudicotyledons</taxon>
        <taxon>Gunneridae</taxon>
        <taxon>Pentapetalae</taxon>
        <taxon>rosids</taxon>
        <taxon>malvids</taxon>
        <taxon>Brassicales</taxon>
        <taxon>Brassicaceae</taxon>
        <taxon>Brassiceae</taxon>
        <taxon>Brassica</taxon>
    </lineage>
</organism>
<reference evidence="1 2" key="1">
    <citation type="submission" date="2020-02" db="EMBL/GenBank/DDBJ databases">
        <authorList>
            <person name="Ma Q."/>
            <person name="Huang Y."/>
            <person name="Song X."/>
            <person name="Pei D."/>
        </authorList>
    </citation>
    <scope>NUCLEOTIDE SEQUENCE [LARGE SCALE GENOMIC DNA]</scope>
    <source>
        <strain evidence="1">Sxm20200214</strain>
        <tissue evidence="1">Leaf</tissue>
    </source>
</reference>
<dbReference type="EMBL" id="JAAMPC010000001">
    <property type="protein sequence ID" value="KAG2330481.1"/>
    <property type="molecule type" value="Genomic_DNA"/>
</dbReference>
<gene>
    <name evidence="1" type="ORF">Bca52824_001661</name>
</gene>